<accession>A0ABY5SZT8</accession>
<organism evidence="3 4">
    <name type="scientific">Qipengyuania spongiae</name>
    <dbReference type="NCBI Taxonomy" id="2909673"/>
    <lineage>
        <taxon>Bacteria</taxon>
        <taxon>Pseudomonadati</taxon>
        <taxon>Pseudomonadota</taxon>
        <taxon>Alphaproteobacteria</taxon>
        <taxon>Sphingomonadales</taxon>
        <taxon>Erythrobacteraceae</taxon>
        <taxon>Qipengyuania</taxon>
    </lineage>
</organism>
<evidence type="ECO:0000313" key="4">
    <source>
        <dbReference type="Proteomes" id="UP001065265"/>
    </source>
</evidence>
<evidence type="ECO:0000256" key="2">
    <source>
        <dbReference type="ARBA" id="ARBA00023235"/>
    </source>
</evidence>
<proteinExistence type="inferred from homology"/>
<keyword evidence="4" id="KW-1185">Reference proteome</keyword>
<keyword evidence="2" id="KW-0413">Isomerase</keyword>
<dbReference type="Pfam" id="PF02567">
    <property type="entry name" value="PhzC-PhzF"/>
    <property type="match status" value="1"/>
</dbReference>
<dbReference type="PANTHER" id="PTHR13774:SF17">
    <property type="entry name" value="PHENAZINE BIOSYNTHESIS-LIKE DOMAIN-CONTAINING PROTEIN"/>
    <property type="match status" value="1"/>
</dbReference>
<dbReference type="Proteomes" id="UP001065265">
    <property type="component" value="Chromosome"/>
</dbReference>
<dbReference type="EMBL" id="CP092471">
    <property type="protein sequence ID" value="UVI40050.1"/>
    <property type="molecule type" value="Genomic_DNA"/>
</dbReference>
<dbReference type="RefSeq" id="WP_265559980.1">
    <property type="nucleotide sequence ID" value="NZ_CP092471.1"/>
</dbReference>
<dbReference type="Gene3D" id="3.10.310.10">
    <property type="entry name" value="Diaminopimelate Epimerase, Chain A, domain 1"/>
    <property type="match status" value="2"/>
</dbReference>
<comment type="similarity">
    <text evidence="1">Belongs to the PhzF family.</text>
</comment>
<sequence>MTRLPYFHVDAFADRPFAGNQAAVMPLDAWLPDTVLQAIAEENNFAETAFVVRDAGGEADYELRWFTPTEEVRLCGHATLASGHVMLTEAEHRAGADRVTFRTRLAGTLEVRRGAAGYELALPAIRTEPGAWDEAVTCLGAAPSEVRLNPDGYGIYLFDSEAEIRALDPDMRGLRALGNDQFICTAPGERTDVVSRVFVPGGGVDEDSFTGSAHACLTPFWAEKLGRDSFTAHQASDRGGDATCRLAKEEGGDRVWLGGQCVTVVEGRFYVPEAG</sequence>
<dbReference type="InterPro" id="IPR003719">
    <property type="entry name" value="Phenazine_PhzF-like"/>
</dbReference>
<dbReference type="SUPFAM" id="SSF54506">
    <property type="entry name" value="Diaminopimelate epimerase-like"/>
    <property type="match status" value="1"/>
</dbReference>
<name>A0ABY5SZT8_9SPHN</name>
<dbReference type="PANTHER" id="PTHR13774">
    <property type="entry name" value="PHENAZINE BIOSYNTHESIS PROTEIN"/>
    <property type="match status" value="1"/>
</dbReference>
<evidence type="ECO:0000313" key="3">
    <source>
        <dbReference type="EMBL" id="UVI40050.1"/>
    </source>
</evidence>
<protein>
    <submittedName>
        <fullName evidence="3">PhzF family phenazine biosynthesis protein</fullName>
    </submittedName>
</protein>
<gene>
    <name evidence="3" type="ORF">L1F33_03580</name>
</gene>
<evidence type="ECO:0000256" key="1">
    <source>
        <dbReference type="ARBA" id="ARBA00008270"/>
    </source>
</evidence>
<reference evidence="3" key="1">
    <citation type="submission" date="2022-02" db="EMBL/GenBank/DDBJ databases">
        <title>Qipengyuania spongiae sp. nov., isolated from marine sponge.</title>
        <authorList>
            <person name="Li Z."/>
            <person name="Zhang M."/>
        </authorList>
    </citation>
    <scope>NUCLEOTIDE SEQUENCE</scope>
    <source>
        <strain evidence="3">PHS-Z21</strain>
    </source>
</reference>
<dbReference type="NCBIfam" id="TIGR00654">
    <property type="entry name" value="PhzF_family"/>
    <property type="match status" value="1"/>
</dbReference>
<dbReference type="PIRSF" id="PIRSF016184">
    <property type="entry name" value="PhzC_PhzF"/>
    <property type="match status" value="1"/>
</dbReference>